<sequence length="522" mass="60600">MSFLEKLRSNNEFPIIFIGSGITQRYFKNAPNWDDLLKTVWDECSFSKKYYARFNELKDEYGIDQFAIYTALADEIEHNYNSDFFDEKVILTDLSPEQAHKRGISPFKYRIAELFSNLEMKEGNDHELKLFQKMLQKARLIVTTNYDDFIEKQFDNKITVKVGNKGLFEQSNNINELYKIHGSIKDPNSIVISSKDYQGLERTSAIVNAKILSQLTKSPIIFIGYSLTDRNIRSLLEDLSNNLTTSVDQAASRIGVVNFTPGLKNINESIMNIKDVYYTQLSTDNYSEIYSSISEINQGITPSEIATFQSMFKQIIDTKGKSGELDKVLTSFVEINKLPEELKRKNLVVAFGDKRYIYKMPNYVDYVKSYFLSNDMPLDIAIKFISESQSNSTLPISKYLSQLLEIKDHTLLDRHRNTINLRLEKFSSLSSLNIKSPSRKNLPILKKMNFNNPKKAMSDNRVKIRDKFAYLGIHIDELEKETIFNMIKYILENEQDAIIKETDFRKLLMAYSLKYEKRFSKI</sequence>
<evidence type="ECO:0000313" key="2">
    <source>
        <dbReference type="Proteomes" id="UP000011912"/>
    </source>
</evidence>
<accession>M5J777</accession>
<organism evidence="1 2">
    <name type="scientific">Ligilactobacillus saerimneri 30a</name>
    <dbReference type="NCBI Taxonomy" id="1227363"/>
    <lineage>
        <taxon>Bacteria</taxon>
        <taxon>Bacillati</taxon>
        <taxon>Bacillota</taxon>
        <taxon>Bacilli</taxon>
        <taxon>Lactobacillales</taxon>
        <taxon>Lactobacillaceae</taxon>
        <taxon>Ligilactobacillus</taxon>
    </lineage>
</organism>
<dbReference type="Proteomes" id="UP000011912">
    <property type="component" value="Unassembled WGS sequence"/>
</dbReference>
<protein>
    <submittedName>
        <fullName evidence="1">Uncharacterized protein</fullName>
    </submittedName>
</protein>
<evidence type="ECO:0000313" key="1">
    <source>
        <dbReference type="EMBL" id="EKW99417.1"/>
    </source>
</evidence>
<keyword evidence="2" id="KW-1185">Reference proteome</keyword>
<gene>
    <name evidence="1" type="ORF">D271_02519</name>
</gene>
<dbReference type="EMBL" id="ANAG01000007">
    <property type="protein sequence ID" value="EKW99417.1"/>
    <property type="molecule type" value="Genomic_DNA"/>
</dbReference>
<reference evidence="1 2" key="1">
    <citation type="journal article" date="2013" name="Genome Announc.">
        <title>Genome Sequence of Lactobacillus saerimneri 30a (Formerly Lactobacillus sp. Strain 30a), a Reference Lactic Acid Bacterium Strain Producing Biogenic Amines.</title>
        <authorList>
            <person name="Romano A."/>
            <person name="Trip H."/>
            <person name="Campbell-Sills H."/>
            <person name="Bouchez O."/>
            <person name="Sherman D."/>
            <person name="Lolkema J.S."/>
            <person name="Lucas P.M."/>
        </authorList>
    </citation>
    <scope>NUCLEOTIDE SEQUENCE [LARGE SCALE GENOMIC DNA]</scope>
    <source>
        <strain evidence="1 2">30a</strain>
    </source>
</reference>
<name>M5J777_9LACO</name>
<dbReference type="STRING" id="1227363.D271_02519"/>
<dbReference type="PATRIC" id="fig|1227363.6.peg.490"/>
<dbReference type="Pfam" id="PF13289">
    <property type="entry name" value="SIR2_2"/>
    <property type="match status" value="1"/>
</dbReference>
<dbReference type="RefSeq" id="WP_009552382.1">
    <property type="nucleotide sequence ID" value="NZ_ANAG01000007.1"/>
</dbReference>
<proteinExistence type="predicted"/>
<dbReference type="PIRSF" id="PIRSF014677">
    <property type="entry name" value="UCP014677"/>
    <property type="match status" value="1"/>
</dbReference>
<dbReference type="AlphaFoldDB" id="M5J777"/>
<comment type="caution">
    <text evidence="1">The sequence shown here is derived from an EMBL/GenBank/DDBJ whole genome shotgun (WGS) entry which is preliminary data.</text>
</comment>
<dbReference type="InterPro" id="IPR011202">
    <property type="entry name" value="UCP014677"/>
</dbReference>